<feature type="signal peptide" evidence="1">
    <location>
        <begin position="1"/>
        <end position="25"/>
    </location>
</feature>
<proteinExistence type="predicted"/>
<dbReference type="RefSeq" id="WP_058502148.1">
    <property type="nucleotide sequence ID" value="NZ_CAAAJA010000058.1"/>
</dbReference>
<gene>
    <name evidence="2" type="ORF">Lisr_1815</name>
</gene>
<feature type="chain" id="PRO_5006914842" description="DUF1566 domain-containing protein" evidence="1">
    <location>
        <begin position="26"/>
        <end position="532"/>
    </location>
</feature>
<accession>A0A0W0VJE4</accession>
<evidence type="ECO:0000313" key="3">
    <source>
        <dbReference type="Proteomes" id="UP000054761"/>
    </source>
</evidence>
<keyword evidence="1" id="KW-0732">Signal</keyword>
<dbReference type="OrthoDB" id="5636215at2"/>
<dbReference type="EMBL" id="LNYH01000106">
    <property type="protein sequence ID" value="KTD20231.1"/>
    <property type="molecule type" value="Genomic_DNA"/>
</dbReference>
<dbReference type="AlphaFoldDB" id="A0A0W0VJE4"/>
<evidence type="ECO:0000313" key="2">
    <source>
        <dbReference type="EMBL" id="KTD20231.1"/>
    </source>
</evidence>
<dbReference type="Proteomes" id="UP000054761">
    <property type="component" value="Unassembled WGS sequence"/>
</dbReference>
<reference evidence="2 3" key="1">
    <citation type="submission" date="2015-11" db="EMBL/GenBank/DDBJ databases">
        <title>Genomic analysis of 38 Legionella species identifies large and diverse effector repertoires.</title>
        <authorList>
            <person name="Burstein D."/>
            <person name="Amaro F."/>
            <person name="Zusman T."/>
            <person name="Lifshitz Z."/>
            <person name="Cohen O."/>
            <person name="Gilbert J.A."/>
            <person name="Pupko T."/>
            <person name="Shuman H.A."/>
            <person name="Segal G."/>
        </authorList>
    </citation>
    <scope>NUCLEOTIDE SEQUENCE [LARGE SCALE GENOMIC DNA]</scope>
    <source>
        <strain evidence="2 3">Bercovier 4</strain>
    </source>
</reference>
<sequence>MNQKSMITKSLFGFVIFLLNTAAVANPLWTFKPLTPTHLTVPPQGVATVAYQITNQSSRPKNLVLLPTKGVIQTGLCQLNPRNQVGSSCILTLRIDGSTLPKNGIKGGPVMCQANPNGTPNPNQCYQPTAGNVLNLSIAQAIVRITVTPGNLSFPSGSSGTLNVTNSIQSTDVANQITAIPPPASGIVVTGNDCPLGLSPGNQCTIELSAGTAQGPTPVAIAGTNSNSVTIFVTVTTPIVTTLDISNANLTLATQGIFTDASGTGIQLSRSRHLIITNTGINTASNVTYSILPPLPVGTSITPSSCGDIAPGDNCELTITPGNTPSAQPDNAPVPSRLTAQGTNTINEVFSDIILLTYGNRFQGGFVFAIDDTTADTLSVGGKVAAFADELFPLVWGVIAADLDADSITDGEANTSELANPFGSYPAAQTCFIKNDQGFNDWYLPAICEMGYDATLQASGCGSQVAPLIQNLFSNLEENGSGPIGGFTDFSYWSSTAFDLGNAWLTRFSDSQQSRGAINGPFPVRCIRAFSP</sequence>
<evidence type="ECO:0000256" key="1">
    <source>
        <dbReference type="SAM" id="SignalP"/>
    </source>
</evidence>
<evidence type="ECO:0008006" key="4">
    <source>
        <dbReference type="Google" id="ProtNLM"/>
    </source>
</evidence>
<organism evidence="2 3">
    <name type="scientific">Legionella israelensis</name>
    <dbReference type="NCBI Taxonomy" id="454"/>
    <lineage>
        <taxon>Bacteria</taxon>
        <taxon>Pseudomonadati</taxon>
        <taxon>Pseudomonadota</taxon>
        <taxon>Gammaproteobacteria</taxon>
        <taxon>Legionellales</taxon>
        <taxon>Legionellaceae</taxon>
        <taxon>Legionella</taxon>
    </lineage>
</organism>
<dbReference type="STRING" id="454.Lisr_1815"/>
<protein>
    <recommendedName>
        <fullName evidence="4">DUF1566 domain-containing protein</fullName>
    </recommendedName>
</protein>
<dbReference type="PATRIC" id="fig|454.4.peg.1976"/>
<keyword evidence="3" id="KW-1185">Reference proteome</keyword>
<name>A0A0W0VJE4_9GAMM</name>
<comment type="caution">
    <text evidence="2">The sequence shown here is derived from an EMBL/GenBank/DDBJ whole genome shotgun (WGS) entry which is preliminary data.</text>
</comment>